<dbReference type="AlphaFoldDB" id="A0A9D2QH27"/>
<evidence type="ECO:0000313" key="6">
    <source>
        <dbReference type="EMBL" id="HJC87093.1"/>
    </source>
</evidence>
<dbReference type="InterPro" id="IPR050834">
    <property type="entry name" value="Glycosyltransf_2"/>
</dbReference>
<sequence length="278" mass="32904">MGVYNQHNTAELEEAVQSILAQSMREWELIICDDGSEGEAARNLKNYENRDPRIRVIRHSENKGLAATLNTCIAQAKGKYIARMDADDISRPKRLERQYQFLEKHIQYAFAGCNADLIDENGIWGARIMPEKPEKRDFLPFSPFIHPSVMVRREVYLMSGGYYVSKETWRCEDYELFMRLYAQGFCGYNMQERLFCYREDRASYERRKFRYRLDEARIRRRNFKNLGMNGPVAWLYTIRPVAAGLIPIPFLMYIKRRQVKKEVGFIDAFETEKRIQTE</sequence>
<evidence type="ECO:0000256" key="4">
    <source>
        <dbReference type="SAM" id="Phobius"/>
    </source>
</evidence>
<dbReference type="PANTHER" id="PTHR43685">
    <property type="entry name" value="GLYCOSYLTRANSFERASE"/>
    <property type="match status" value="1"/>
</dbReference>
<dbReference type="PANTHER" id="PTHR43685:SF5">
    <property type="entry name" value="GLYCOSYLTRANSFERASE EPSE-RELATED"/>
    <property type="match status" value="1"/>
</dbReference>
<keyword evidence="4" id="KW-1133">Transmembrane helix</keyword>
<evidence type="ECO:0000256" key="1">
    <source>
        <dbReference type="ARBA" id="ARBA00006739"/>
    </source>
</evidence>
<dbReference type="InterPro" id="IPR001173">
    <property type="entry name" value="Glyco_trans_2-like"/>
</dbReference>
<evidence type="ECO:0000313" key="7">
    <source>
        <dbReference type="Proteomes" id="UP000823922"/>
    </source>
</evidence>
<dbReference type="Pfam" id="PF00535">
    <property type="entry name" value="Glycos_transf_2"/>
    <property type="match status" value="1"/>
</dbReference>
<name>A0A9D2QH27_9FIRM</name>
<dbReference type="Proteomes" id="UP000823922">
    <property type="component" value="Unassembled WGS sequence"/>
</dbReference>
<reference evidence="6" key="2">
    <citation type="submission" date="2021-04" db="EMBL/GenBank/DDBJ databases">
        <authorList>
            <person name="Gilroy R."/>
        </authorList>
    </citation>
    <scope>NUCLEOTIDE SEQUENCE</scope>
    <source>
        <strain evidence="6">ChiBcec1-1630</strain>
    </source>
</reference>
<proteinExistence type="inferred from homology"/>
<feature type="transmembrane region" description="Helical" evidence="4">
    <location>
        <begin position="233"/>
        <end position="254"/>
    </location>
</feature>
<organism evidence="6 7">
    <name type="scientific">Candidatus Eisenbergiella intestinigallinarum</name>
    <dbReference type="NCBI Taxonomy" id="2838549"/>
    <lineage>
        <taxon>Bacteria</taxon>
        <taxon>Bacillati</taxon>
        <taxon>Bacillota</taxon>
        <taxon>Clostridia</taxon>
        <taxon>Lachnospirales</taxon>
        <taxon>Lachnospiraceae</taxon>
        <taxon>Eisenbergiella</taxon>
    </lineage>
</organism>
<comment type="similarity">
    <text evidence="1">Belongs to the glycosyltransferase 2 family.</text>
</comment>
<accession>A0A9D2QH27</accession>
<keyword evidence="2 6" id="KW-0328">Glycosyltransferase</keyword>
<feature type="domain" description="Glycosyltransferase 2-like" evidence="5">
    <location>
        <begin position="3"/>
        <end position="154"/>
    </location>
</feature>
<keyword evidence="3 6" id="KW-0808">Transferase</keyword>
<dbReference type="GO" id="GO:0016757">
    <property type="term" value="F:glycosyltransferase activity"/>
    <property type="evidence" value="ECO:0007669"/>
    <property type="project" value="UniProtKB-KW"/>
</dbReference>
<dbReference type="Gene3D" id="3.90.550.10">
    <property type="entry name" value="Spore Coat Polysaccharide Biosynthesis Protein SpsA, Chain A"/>
    <property type="match status" value="1"/>
</dbReference>
<gene>
    <name evidence="6" type="ORF">H9926_03640</name>
</gene>
<dbReference type="EMBL" id="DWVS01000087">
    <property type="protein sequence ID" value="HJC87093.1"/>
    <property type="molecule type" value="Genomic_DNA"/>
</dbReference>
<dbReference type="InterPro" id="IPR029044">
    <property type="entry name" value="Nucleotide-diphossugar_trans"/>
</dbReference>
<evidence type="ECO:0000256" key="2">
    <source>
        <dbReference type="ARBA" id="ARBA00022676"/>
    </source>
</evidence>
<reference evidence="6" key="1">
    <citation type="journal article" date="2021" name="PeerJ">
        <title>Extensive microbial diversity within the chicken gut microbiome revealed by metagenomics and culture.</title>
        <authorList>
            <person name="Gilroy R."/>
            <person name="Ravi A."/>
            <person name="Getino M."/>
            <person name="Pursley I."/>
            <person name="Horton D.L."/>
            <person name="Alikhan N.F."/>
            <person name="Baker D."/>
            <person name="Gharbi K."/>
            <person name="Hall N."/>
            <person name="Watson M."/>
            <person name="Adriaenssens E.M."/>
            <person name="Foster-Nyarko E."/>
            <person name="Jarju S."/>
            <person name="Secka A."/>
            <person name="Antonio M."/>
            <person name="Oren A."/>
            <person name="Chaudhuri R.R."/>
            <person name="La Ragione R."/>
            <person name="Hildebrand F."/>
            <person name="Pallen M.J."/>
        </authorList>
    </citation>
    <scope>NUCLEOTIDE SEQUENCE</scope>
    <source>
        <strain evidence="6">ChiBcec1-1630</strain>
    </source>
</reference>
<evidence type="ECO:0000256" key="3">
    <source>
        <dbReference type="ARBA" id="ARBA00022679"/>
    </source>
</evidence>
<keyword evidence="4" id="KW-0812">Transmembrane</keyword>
<protein>
    <submittedName>
        <fullName evidence="6">Glycosyltransferase</fullName>
        <ecNumber evidence="6">2.4.-.-</ecNumber>
    </submittedName>
</protein>
<dbReference type="EC" id="2.4.-.-" evidence="6"/>
<dbReference type="SUPFAM" id="SSF53448">
    <property type="entry name" value="Nucleotide-diphospho-sugar transferases"/>
    <property type="match status" value="1"/>
</dbReference>
<comment type="caution">
    <text evidence="6">The sequence shown here is derived from an EMBL/GenBank/DDBJ whole genome shotgun (WGS) entry which is preliminary data.</text>
</comment>
<keyword evidence="4" id="KW-0472">Membrane</keyword>
<evidence type="ECO:0000259" key="5">
    <source>
        <dbReference type="Pfam" id="PF00535"/>
    </source>
</evidence>